<sequence length="285" mass="32708">MPKTTFILITVLFGVICGNRLMDNRLLRSSSTTLYSPSYKSLNDDNNNLDSFNGNIEEDLKLKSLDKSEKQIDLPCSNNLDFDRDLMSRKCNDNFGNLLKNPTNYLAYDNNDDLMHNTNAIKSYQNIPELNDIFGVEPFMPPKNSKNEEIISTNLNIFPEANYKDFYNDLVVETNKEEMTKRNGNSPARGCDCKIKNDVLDLGQHHFPRYLLHAICHSEHSRNELGTKCWSGSICRPLEYKVNVLTFRTLRDNMQRDPSLALLPDNLRQIWKFKTVTVAAGCFCS</sequence>
<reference evidence="1 2" key="1">
    <citation type="journal article" date="2015" name="Nat. Commun.">
        <title>Lucilia cuprina genome unlocks parasitic fly biology to underpin future interventions.</title>
        <authorList>
            <person name="Anstead C.A."/>
            <person name="Korhonen P.K."/>
            <person name="Young N.D."/>
            <person name="Hall R.S."/>
            <person name="Jex A.R."/>
            <person name="Murali S.C."/>
            <person name="Hughes D.S."/>
            <person name="Lee S.F."/>
            <person name="Perry T."/>
            <person name="Stroehlein A.J."/>
            <person name="Ansell B.R."/>
            <person name="Breugelmans B."/>
            <person name="Hofmann A."/>
            <person name="Qu J."/>
            <person name="Dugan S."/>
            <person name="Lee S.L."/>
            <person name="Chao H."/>
            <person name="Dinh H."/>
            <person name="Han Y."/>
            <person name="Doddapaneni H.V."/>
            <person name="Worley K.C."/>
            <person name="Muzny D.M."/>
            <person name="Ioannidis P."/>
            <person name="Waterhouse R.M."/>
            <person name="Zdobnov E.M."/>
            <person name="James P.J."/>
            <person name="Bagnall N.H."/>
            <person name="Kotze A.C."/>
            <person name="Gibbs R.A."/>
            <person name="Richards S."/>
            <person name="Batterham P."/>
            <person name="Gasser R.B."/>
        </authorList>
    </citation>
    <scope>NUCLEOTIDE SEQUENCE [LARGE SCALE GENOMIC DNA]</scope>
    <source>
        <strain evidence="1 2">LS</strain>
        <tissue evidence="1">Full body</tissue>
    </source>
</reference>
<comment type="caution">
    <text evidence="1">The sequence shown here is derived from an EMBL/GenBank/DDBJ whole genome shotgun (WGS) entry which is preliminary data.</text>
</comment>
<dbReference type="GO" id="GO:0018445">
    <property type="term" value="F:prothoracicotrophic hormone activity"/>
    <property type="evidence" value="ECO:0007669"/>
    <property type="project" value="TreeGrafter"/>
</dbReference>
<proteinExistence type="predicted"/>
<dbReference type="AlphaFoldDB" id="A0A0L0CIU9"/>
<evidence type="ECO:0000313" key="1">
    <source>
        <dbReference type="EMBL" id="KNC32185.1"/>
    </source>
</evidence>
<dbReference type="Proteomes" id="UP000037069">
    <property type="component" value="Unassembled WGS sequence"/>
</dbReference>
<dbReference type="Gene3D" id="2.10.90.10">
    <property type="entry name" value="Cystine-knot cytokines"/>
    <property type="match status" value="1"/>
</dbReference>
<evidence type="ECO:0008006" key="3">
    <source>
        <dbReference type="Google" id="ProtNLM"/>
    </source>
</evidence>
<dbReference type="InterPro" id="IPR052876">
    <property type="entry name" value="Insect_Hormone_Regulators"/>
</dbReference>
<dbReference type="PANTHER" id="PTHR39940">
    <property type="entry name" value="PROTHORACICOTROPIC HORMONE, ISOFORM F"/>
    <property type="match status" value="1"/>
</dbReference>
<dbReference type="EMBL" id="JRES01000336">
    <property type="protein sequence ID" value="KNC32185.1"/>
    <property type="molecule type" value="Genomic_DNA"/>
</dbReference>
<organism evidence="1 2">
    <name type="scientific">Lucilia cuprina</name>
    <name type="common">Green bottle fly</name>
    <name type="synonym">Australian sheep blowfly</name>
    <dbReference type="NCBI Taxonomy" id="7375"/>
    <lineage>
        <taxon>Eukaryota</taxon>
        <taxon>Metazoa</taxon>
        <taxon>Ecdysozoa</taxon>
        <taxon>Arthropoda</taxon>
        <taxon>Hexapoda</taxon>
        <taxon>Insecta</taxon>
        <taxon>Pterygota</taxon>
        <taxon>Neoptera</taxon>
        <taxon>Endopterygota</taxon>
        <taxon>Diptera</taxon>
        <taxon>Brachycera</taxon>
        <taxon>Muscomorpha</taxon>
        <taxon>Oestroidea</taxon>
        <taxon>Calliphoridae</taxon>
        <taxon>Luciliinae</taxon>
        <taxon>Lucilia</taxon>
    </lineage>
</organism>
<accession>A0A0L0CIU9</accession>
<protein>
    <recommendedName>
        <fullName evidence="3">Prothoracicotropic hormone</fullName>
    </recommendedName>
</protein>
<gene>
    <name evidence="1" type="ORF">FF38_12363</name>
</gene>
<evidence type="ECO:0000313" key="2">
    <source>
        <dbReference type="Proteomes" id="UP000037069"/>
    </source>
</evidence>
<keyword evidence="2" id="KW-1185">Reference proteome</keyword>
<name>A0A0L0CIU9_LUCCU</name>
<dbReference type="SUPFAM" id="SSF57501">
    <property type="entry name" value="Cystine-knot cytokines"/>
    <property type="match status" value="1"/>
</dbReference>
<dbReference type="InterPro" id="IPR029034">
    <property type="entry name" value="Cystine-knot_cytokine"/>
</dbReference>
<dbReference type="PANTHER" id="PTHR39940:SF1">
    <property type="entry name" value="PROTHORACICOTROPIC HORMONE, ISOFORM F"/>
    <property type="match status" value="1"/>
</dbReference>
<dbReference type="OrthoDB" id="5950649at2759"/>